<dbReference type="PROSITE" id="PS50109">
    <property type="entry name" value="HIS_KIN"/>
    <property type="match status" value="1"/>
</dbReference>
<dbReference type="SMART" id="SM00448">
    <property type="entry name" value="REC"/>
    <property type="match status" value="2"/>
</dbReference>
<dbReference type="EMBL" id="FO203503">
    <property type="protein sequence ID" value="CCK78503.1"/>
    <property type="molecule type" value="Genomic_DNA"/>
</dbReference>
<dbReference type="InterPro" id="IPR036097">
    <property type="entry name" value="HisK_dim/P_sf"/>
</dbReference>
<keyword evidence="5" id="KW-0175">Coiled coil</keyword>
<dbReference type="SUPFAM" id="SSF52172">
    <property type="entry name" value="CheY-like"/>
    <property type="match status" value="2"/>
</dbReference>
<feature type="modified residue" description="4-aspartylphosphate" evidence="4">
    <location>
        <position position="485"/>
    </location>
</feature>
<dbReference type="Gene3D" id="3.40.50.2300">
    <property type="match status" value="2"/>
</dbReference>
<evidence type="ECO:0000313" key="9">
    <source>
        <dbReference type="Proteomes" id="UP000007347"/>
    </source>
</evidence>
<evidence type="ECO:0000259" key="7">
    <source>
        <dbReference type="PROSITE" id="PS50110"/>
    </source>
</evidence>
<dbReference type="STRING" id="651182.TOL2_C03330"/>
<gene>
    <name evidence="8" type="ordered locus">TOL2_C03330</name>
</gene>
<feature type="modified residue" description="4-aspartylphosphate" evidence="4">
    <location>
        <position position="59"/>
    </location>
</feature>
<organism evidence="8 9">
    <name type="scientific">Desulfobacula toluolica (strain DSM 7467 / Tol2)</name>
    <dbReference type="NCBI Taxonomy" id="651182"/>
    <lineage>
        <taxon>Bacteria</taxon>
        <taxon>Pseudomonadati</taxon>
        <taxon>Thermodesulfobacteriota</taxon>
        <taxon>Desulfobacteria</taxon>
        <taxon>Desulfobacterales</taxon>
        <taxon>Desulfobacteraceae</taxon>
        <taxon>Desulfobacula</taxon>
    </lineage>
</organism>
<dbReference type="SMART" id="SM00388">
    <property type="entry name" value="HisKA"/>
    <property type="match status" value="1"/>
</dbReference>
<dbReference type="AlphaFoldDB" id="K0NFM0"/>
<dbReference type="Pfam" id="PF00072">
    <property type="entry name" value="Response_reg"/>
    <property type="match status" value="2"/>
</dbReference>
<dbReference type="PRINTS" id="PR00344">
    <property type="entry name" value="BCTRLSENSOR"/>
</dbReference>
<accession>K0NFM0</accession>
<evidence type="ECO:0000256" key="3">
    <source>
        <dbReference type="ARBA" id="ARBA00022553"/>
    </source>
</evidence>
<dbReference type="InterPro" id="IPR005467">
    <property type="entry name" value="His_kinase_dom"/>
</dbReference>
<evidence type="ECO:0000256" key="4">
    <source>
        <dbReference type="PROSITE-ProRule" id="PRU00169"/>
    </source>
</evidence>
<dbReference type="OrthoDB" id="9813024at2"/>
<dbReference type="Gene3D" id="3.30.565.10">
    <property type="entry name" value="Histidine kinase-like ATPase, C-terminal domain"/>
    <property type="match status" value="1"/>
</dbReference>
<dbReference type="PANTHER" id="PTHR43547:SF2">
    <property type="entry name" value="HYBRID SIGNAL TRANSDUCTION HISTIDINE KINASE C"/>
    <property type="match status" value="1"/>
</dbReference>
<dbReference type="SUPFAM" id="SSF47384">
    <property type="entry name" value="Homodimeric domain of signal transducing histidine kinase"/>
    <property type="match status" value="1"/>
</dbReference>
<dbReference type="HOGENOM" id="CLU_000445_114_51_7"/>
<sequence>MVDFTAPESTIMIVDDEQEHIESLKQILDQFGFNLQLALNGYKVFELLEDTLPDIILLDVLMPEMDGFEVCRRLKSNKTTKNIPVILMTSLTETVNKVTGLELGAADYITKPFQKEEVLARLKAHFVMRQLHLQLDKTRQTLDDEVSLRTMELTKSNEQLKKQLAEHKRMEKILKQAQKMEAISTLSSGIAHDFNNILSIIIGYCEMAAMEKQPDDSKIGDCLEKISSAAFRAKELVQHLLTFCRQTEQEKKHIKITPILNYVLNYLKANFSSSIEIKQEIREETGTVLADPAQIHQLILNLCQNAGQVMTEDGGMLSIGLKQIFLDPESVSEYPNLVSGHYVSIVVEDTGPGMDQEIVERIFDPYFTTKEPGEGTGLGLAVAQGIAVSHGGTIVVASQPGKGSSFEVLLPCRQTESYKPDIKGDQTLPRGSGNVLFVDDEDALVDFGKIVLERVGYKVEGYTSSIEALEEFKKTPQKFDLVITDHIMPKLQGMELAKKILKVRGNIPVMLCTGTKSEELIEHAKAAGIVEVIQKPIPMKTLIKLINNILAKK</sequence>
<dbReference type="RefSeq" id="WP_014955860.1">
    <property type="nucleotide sequence ID" value="NC_018645.1"/>
</dbReference>
<feature type="domain" description="Histidine kinase" evidence="6">
    <location>
        <begin position="189"/>
        <end position="414"/>
    </location>
</feature>
<evidence type="ECO:0000256" key="2">
    <source>
        <dbReference type="ARBA" id="ARBA00012438"/>
    </source>
</evidence>
<dbReference type="PROSITE" id="PS50110">
    <property type="entry name" value="RESPONSE_REGULATORY"/>
    <property type="match status" value="2"/>
</dbReference>
<feature type="coiled-coil region" evidence="5">
    <location>
        <begin position="150"/>
        <end position="180"/>
    </location>
</feature>
<dbReference type="PANTHER" id="PTHR43547">
    <property type="entry name" value="TWO-COMPONENT HISTIDINE KINASE"/>
    <property type="match status" value="1"/>
</dbReference>
<dbReference type="InterPro" id="IPR036890">
    <property type="entry name" value="HATPase_C_sf"/>
</dbReference>
<dbReference type="InterPro" id="IPR003661">
    <property type="entry name" value="HisK_dim/P_dom"/>
</dbReference>
<dbReference type="InterPro" id="IPR001789">
    <property type="entry name" value="Sig_transdc_resp-reg_receiver"/>
</dbReference>
<dbReference type="InterPro" id="IPR003594">
    <property type="entry name" value="HATPase_dom"/>
</dbReference>
<evidence type="ECO:0000313" key="8">
    <source>
        <dbReference type="EMBL" id="CCK78503.1"/>
    </source>
</evidence>
<dbReference type="Pfam" id="PF02518">
    <property type="entry name" value="HATPase_c"/>
    <property type="match status" value="1"/>
</dbReference>
<dbReference type="SMART" id="SM00387">
    <property type="entry name" value="HATPase_c"/>
    <property type="match status" value="1"/>
</dbReference>
<reference evidence="8 9" key="1">
    <citation type="journal article" date="2013" name="Environ. Microbiol.">
        <title>Complete genome, catabolic sub-proteomes and key-metabolites of Desulfobacula toluolica Tol2, a marine, aromatic compound-degrading, sulfate-reducing bacterium.</title>
        <authorList>
            <person name="Wohlbrand L."/>
            <person name="Jacob J.H."/>
            <person name="Kube M."/>
            <person name="Mussmann M."/>
            <person name="Jarling R."/>
            <person name="Beck A."/>
            <person name="Amann R."/>
            <person name="Wilkes H."/>
            <person name="Reinhardt R."/>
            <person name="Rabus R."/>
        </authorList>
    </citation>
    <scope>NUCLEOTIDE SEQUENCE [LARGE SCALE GENOMIC DNA]</scope>
    <source>
        <strain evidence="9">DSM 7467 / Tol2</strain>
    </source>
</reference>
<dbReference type="KEGG" id="dto:TOL2_C03330"/>
<name>K0NFM0_DESTT</name>
<comment type="catalytic activity">
    <reaction evidence="1">
        <text>ATP + protein L-histidine = ADP + protein N-phospho-L-histidine.</text>
        <dbReference type="EC" id="2.7.13.3"/>
    </reaction>
</comment>
<dbReference type="Pfam" id="PF00512">
    <property type="entry name" value="HisKA"/>
    <property type="match status" value="1"/>
</dbReference>
<feature type="domain" description="Response regulatory" evidence="7">
    <location>
        <begin position="434"/>
        <end position="550"/>
    </location>
</feature>
<dbReference type="InterPro" id="IPR004358">
    <property type="entry name" value="Sig_transdc_His_kin-like_C"/>
</dbReference>
<evidence type="ECO:0000256" key="5">
    <source>
        <dbReference type="SAM" id="Coils"/>
    </source>
</evidence>
<dbReference type="Gene3D" id="1.10.287.130">
    <property type="match status" value="1"/>
</dbReference>
<protein>
    <recommendedName>
        <fullName evidence="2">histidine kinase</fullName>
        <ecNumber evidence="2">2.7.13.3</ecNumber>
    </recommendedName>
</protein>
<evidence type="ECO:0000256" key="1">
    <source>
        <dbReference type="ARBA" id="ARBA00000085"/>
    </source>
</evidence>
<dbReference type="SUPFAM" id="SSF55874">
    <property type="entry name" value="ATPase domain of HSP90 chaperone/DNA topoisomerase II/histidine kinase"/>
    <property type="match status" value="1"/>
</dbReference>
<dbReference type="EC" id="2.7.13.3" evidence="2"/>
<dbReference type="InterPro" id="IPR011006">
    <property type="entry name" value="CheY-like_superfamily"/>
</dbReference>
<proteinExistence type="predicted"/>
<dbReference type="GO" id="GO:0000155">
    <property type="term" value="F:phosphorelay sensor kinase activity"/>
    <property type="evidence" value="ECO:0007669"/>
    <property type="project" value="InterPro"/>
</dbReference>
<feature type="domain" description="Response regulatory" evidence="7">
    <location>
        <begin position="10"/>
        <end position="126"/>
    </location>
</feature>
<dbReference type="CDD" id="cd00156">
    <property type="entry name" value="REC"/>
    <property type="match status" value="1"/>
</dbReference>
<keyword evidence="9" id="KW-1185">Reference proteome</keyword>
<evidence type="ECO:0000259" key="6">
    <source>
        <dbReference type="PROSITE" id="PS50109"/>
    </source>
</evidence>
<dbReference type="Gene3D" id="6.10.250.690">
    <property type="match status" value="1"/>
</dbReference>
<keyword evidence="3 4" id="KW-0597">Phosphoprotein</keyword>
<dbReference type="CDD" id="cd00082">
    <property type="entry name" value="HisKA"/>
    <property type="match status" value="1"/>
</dbReference>
<dbReference type="Proteomes" id="UP000007347">
    <property type="component" value="Chromosome"/>
</dbReference>